<reference evidence="1" key="1">
    <citation type="submission" date="2023-03" db="EMBL/GenBank/DDBJ databases">
        <title>Massive genome expansion in bonnet fungi (Mycena s.s.) driven by repeated elements and novel gene families across ecological guilds.</title>
        <authorList>
            <consortium name="Lawrence Berkeley National Laboratory"/>
            <person name="Harder C.B."/>
            <person name="Miyauchi S."/>
            <person name="Viragh M."/>
            <person name="Kuo A."/>
            <person name="Thoen E."/>
            <person name="Andreopoulos B."/>
            <person name="Lu D."/>
            <person name="Skrede I."/>
            <person name="Drula E."/>
            <person name="Henrissat B."/>
            <person name="Morin E."/>
            <person name="Kohler A."/>
            <person name="Barry K."/>
            <person name="LaButti K."/>
            <person name="Morin E."/>
            <person name="Salamov A."/>
            <person name="Lipzen A."/>
            <person name="Mereny Z."/>
            <person name="Hegedus B."/>
            <person name="Baldrian P."/>
            <person name="Stursova M."/>
            <person name="Weitz H."/>
            <person name="Taylor A."/>
            <person name="Grigoriev I.V."/>
            <person name="Nagy L.G."/>
            <person name="Martin F."/>
            <person name="Kauserud H."/>
        </authorList>
    </citation>
    <scope>NUCLEOTIDE SEQUENCE</scope>
    <source>
        <strain evidence="1">CBHHK067</strain>
    </source>
</reference>
<organism evidence="1 2">
    <name type="scientific">Mycena rosella</name>
    <name type="common">Pink bonnet</name>
    <name type="synonym">Agaricus rosellus</name>
    <dbReference type="NCBI Taxonomy" id="1033263"/>
    <lineage>
        <taxon>Eukaryota</taxon>
        <taxon>Fungi</taxon>
        <taxon>Dikarya</taxon>
        <taxon>Basidiomycota</taxon>
        <taxon>Agaricomycotina</taxon>
        <taxon>Agaricomycetes</taxon>
        <taxon>Agaricomycetidae</taxon>
        <taxon>Agaricales</taxon>
        <taxon>Marasmiineae</taxon>
        <taxon>Mycenaceae</taxon>
        <taxon>Mycena</taxon>
    </lineage>
</organism>
<dbReference type="AlphaFoldDB" id="A0AAD7BKT9"/>
<name>A0AAD7BKT9_MYCRO</name>
<sequence>MVNSAEPVDEFKCDNPSCPTPWKDWKVTVCSYGPEFPARSYCSKECKGSCAVFPLAPLGIWGGEEELNYIVREEKAGLSAQEVLQNTEEENISLILIPSRSQASPTGPNLITLSPLPFLSGIQLREEHLAESLASVKIEHTQSGSGQIIEIGSFKIMIMENTAGMTIGCTVEYSHSRQIGFFMTPFGSSCAHKNDATDVLELA</sequence>
<protein>
    <submittedName>
        <fullName evidence="1">Uncharacterized protein</fullName>
    </submittedName>
</protein>
<evidence type="ECO:0000313" key="2">
    <source>
        <dbReference type="Proteomes" id="UP001221757"/>
    </source>
</evidence>
<keyword evidence="2" id="KW-1185">Reference proteome</keyword>
<evidence type="ECO:0000313" key="1">
    <source>
        <dbReference type="EMBL" id="KAJ7624141.1"/>
    </source>
</evidence>
<dbReference type="Proteomes" id="UP001221757">
    <property type="component" value="Unassembled WGS sequence"/>
</dbReference>
<proteinExistence type="predicted"/>
<comment type="caution">
    <text evidence="1">The sequence shown here is derived from an EMBL/GenBank/DDBJ whole genome shotgun (WGS) entry which is preliminary data.</text>
</comment>
<gene>
    <name evidence="1" type="ORF">B0H17DRAFT_1151367</name>
</gene>
<accession>A0AAD7BKT9</accession>
<dbReference type="EMBL" id="JARKIE010000621">
    <property type="protein sequence ID" value="KAJ7624141.1"/>
    <property type="molecule type" value="Genomic_DNA"/>
</dbReference>